<comment type="caution">
    <text evidence="13">The sequence shown here is derived from an EMBL/GenBank/DDBJ whole genome shotgun (WGS) entry which is preliminary data.</text>
</comment>
<comment type="similarity">
    <text evidence="9">Belongs to the peroxiredoxin family. BCP/PrxQ subfamily.</text>
</comment>
<dbReference type="Pfam" id="PF00578">
    <property type="entry name" value="AhpC-TSA"/>
    <property type="match status" value="1"/>
</dbReference>
<dbReference type="InterPro" id="IPR013766">
    <property type="entry name" value="Thioredoxin_domain"/>
</dbReference>
<keyword evidence="3" id="KW-0575">Peroxidase</keyword>
<dbReference type="EC" id="1.11.1.24" evidence="2"/>
<sequence>MKKLAEQINTLNESLAEQLPVEILEIFGRSIADLQAQKYKENSILVGQTFPEFRLPNTNDKDVALKDILKNGKAVVAFFRGSWCPYCNLELKALQENLKAITDKQATLVAISPQIVTHNVLMKTDCRLEYELLTDKDNILAKEIGISFGLQEYVIPTYEGLGIDLSIYNGNSNNELPMPAVFLLDTDGTILYKFVEENYMQRVDIEELIGNL</sequence>
<dbReference type="InterPro" id="IPR000866">
    <property type="entry name" value="AhpC/TSA"/>
</dbReference>
<evidence type="ECO:0000313" key="14">
    <source>
        <dbReference type="Proteomes" id="UP000295292"/>
    </source>
</evidence>
<dbReference type="OrthoDB" id="9809746at2"/>
<evidence type="ECO:0000256" key="3">
    <source>
        <dbReference type="ARBA" id="ARBA00022559"/>
    </source>
</evidence>
<keyword evidence="14" id="KW-1185">Reference proteome</keyword>
<dbReference type="CDD" id="cd02970">
    <property type="entry name" value="PRX_like2"/>
    <property type="match status" value="1"/>
</dbReference>
<feature type="domain" description="Thioredoxin" evidence="12">
    <location>
        <begin position="44"/>
        <end position="212"/>
    </location>
</feature>
<dbReference type="GO" id="GO:0008379">
    <property type="term" value="F:thioredoxin peroxidase activity"/>
    <property type="evidence" value="ECO:0007669"/>
    <property type="project" value="TreeGrafter"/>
</dbReference>
<evidence type="ECO:0000256" key="11">
    <source>
        <dbReference type="ARBA" id="ARBA00049091"/>
    </source>
</evidence>
<evidence type="ECO:0000256" key="9">
    <source>
        <dbReference type="ARBA" id="ARBA00038489"/>
    </source>
</evidence>
<keyword evidence="4" id="KW-0049">Antioxidant</keyword>
<dbReference type="GO" id="GO:0005737">
    <property type="term" value="C:cytoplasm"/>
    <property type="evidence" value="ECO:0007669"/>
    <property type="project" value="TreeGrafter"/>
</dbReference>
<dbReference type="GO" id="GO:0045454">
    <property type="term" value="P:cell redox homeostasis"/>
    <property type="evidence" value="ECO:0007669"/>
    <property type="project" value="TreeGrafter"/>
</dbReference>
<dbReference type="EMBL" id="SNYV01000013">
    <property type="protein sequence ID" value="TDQ78248.1"/>
    <property type="molecule type" value="Genomic_DNA"/>
</dbReference>
<dbReference type="RefSeq" id="WP_133584485.1">
    <property type="nucleotide sequence ID" value="NZ_SNYV01000013.1"/>
</dbReference>
<keyword evidence="6" id="KW-1015">Disulfide bond</keyword>
<evidence type="ECO:0000256" key="5">
    <source>
        <dbReference type="ARBA" id="ARBA00023002"/>
    </source>
</evidence>
<dbReference type="PANTHER" id="PTHR42801">
    <property type="entry name" value="THIOREDOXIN-DEPENDENT PEROXIDE REDUCTASE"/>
    <property type="match status" value="1"/>
</dbReference>
<evidence type="ECO:0000256" key="10">
    <source>
        <dbReference type="ARBA" id="ARBA00042639"/>
    </source>
</evidence>
<evidence type="ECO:0000256" key="6">
    <source>
        <dbReference type="ARBA" id="ARBA00023157"/>
    </source>
</evidence>
<evidence type="ECO:0000256" key="7">
    <source>
        <dbReference type="ARBA" id="ARBA00023284"/>
    </source>
</evidence>
<gene>
    <name evidence="13" type="ORF">CLV99_2228</name>
</gene>
<comment type="catalytic activity">
    <reaction evidence="11">
        <text>a hydroperoxide + [thioredoxin]-dithiol = an alcohol + [thioredoxin]-disulfide + H2O</text>
        <dbReference type="Rhea" id="RHEA:62620"/>
        <dbReference type="Rhea" id="RHEA-COMP:10698"/>
        <dbReference type="Rhea" id="RHEA-COMP:10700"/>
        <dbReference type="ChEBI" id="CHEBI:15377"/>
        <dbReference type="ChEBI" id="CHEBI:29950"/>
        <dbReference type="ChEBI" id="CHEBI:30879"/>
        <dbReference type="ChEBI" id="CHEBI:35924"/>
        <dbReference type="ChEBI" id="CHEBI:50058"/>
        <dbReference type="EC" id="1.11.1.24"/>
    </reaction>
</comment>
<name>A0A4V3DDV3_9SPHI</name>
<evidence type="ECO:0000256" key="2">
    <source>
        <dbReference type="ARBA" id="ARBA00013017"/>
    </source>
</evidence>
<evidence type="ECO:0000256" key="4">
    <source>
        <dbReference type="ARBA" id="ARBA00022862"/>
    </source>
</evidence>
<dbReference type="InterPro" id="IPR050924">
    <property type="entry name" value="Peroxiredoxin_BCP/PrxQ"/>
</dbReference>
<dbReference type="Proteomes" id="UP000295292">
    <property type="component" value="Unassembled WGS sequence"/>
</dbReference>
<accession>A0A4V3DDV3</accession>
<dbReference type="InterPro" id="IPR036249">
    <property type="entry name" value="Thioredoxin-like_sf"/>
</dbReference>
<organism evidence="13 14">
    <name type="scientific">Sphingobacterium yanglingense</name>
    <dbReference type="NCBI Taxonomy" id="1437280"/>
    <lineage>
        <taxon>Bacteria</taxon>
        <taxon>Pseudomonadati</taxon>
        <taxon>Bacteroidota</taxon>
        <taxon>Sphingobacteriia</taxon>
        <taxon>Sphingobacteriales</taxon>
        <taxon>Sphingobacteriaceae</taxon>
        <taxon>Sphingobacterium</taxon>
    </lineage>
</organism>
<evidence type="ECO:0000313" key="13">
    <source>
        <dbReference type="EMBL" id="TDQ78248.1"/>
    </source>
</evidence>
<proteinExistence type="inferred from homology"/>
<protein>
    <recommendedName>
        <fullName evidence="2">thioredoxin-dependent peroxiredoxin</fullName>
        <ecNumber evidence="2">1.11.1.24</ecNumber>
    </recommendedName>
    <alternativeName>
        <fullName evidence="8">Thioredoxin peroxidase</fullName>
    </alternativeName>
    <alternativeName>
        <fullName evidence="10">Thioredoxin-dependent peroxiredoxin Bcp</fullName>
    </alternativeName>
</protein>
<dbReference type="GO" id="GO:0034599">
    <property type="term" value="P:cellular response to oxidative stress"/>
    <property type="evidence" value="ECO:0007669"/>
    <property type="project" value="TreeGrafter"/>
</dbReference>
<dbReference type="AlphaFoldDB" id="A0A4V3DDV3"/>
<dbReference type="SUPFAM" id="SSF52833">
    <property type="entry name" value="Thioredoxin-like"/>
    <property type="match status" value="1"/>
</dbReference>
<evidence type="ECO:0000256" key="8">
    <source>
        <dbReference type="ARBA" id="ARBA00032824"/>
    </source>
</evidence>
<dbReference type="Gene3D" id="3.40.30.10">
    <property type="entry name" value="Glutaredoxin"/>
    <property type="match status" value="1"/>
</dbReference>
<dbReference type="PANTHER" id="PTHR42801:SF7">
    <property type="entry name" value="SLL1159 PROTEIN"/>
    <property type="match status" value="1"/>
</dbReference>
<keyword evidence="5" id="KW-0560">Oxidoreductase</keyword>
<dbReference type="PROSITE" id="PS51352">
    <property type="entry name" value="THIOREDOXIN_2"/>
    <property type="match status" value="1"/>
</dbReference>
<keyword evidence="7" id="KW-0676">Redox-active center</keyword>
<comment type="function">
    <text evidence="1">Thiol-specific peroxidase that catalyzes the reduction of hydrogen peroxide and organic hydroperoxides to water and alcohols, respectively. Plays a role in cell protection against oxidative stress by detoxifying peroxides and as sensor of hydrogen peroxide-mediated signaling events.</text>
</comment>
<evidence type="ECO:0000259" key="12">
    <source>
        <dbReference type="PROSITE" id="PS51352"/>
    </source>
</evidence>
<reference evidence="13 14" key="1">
    <citation type="submission" date="2019-03" db="EMBL/GenBank/DDBJ databases">
        <title>Genomic Encyclopedia of Archaeal and Bacterial Type Strains, Phase II (KMG-II): from individual species to whole genera.</title>
        <authorList>
            <person name="Goeker M."/>
        </authorList>
    </citation>
    <scope>NUCLEOTIDE SEQUENCE [LARGE SCALE GENOMIC DNA]</scope>
    <source>
        <strain evidence="13 14">DSM 28353</strain>
    </source>
</reference>
<evidence type="ECO:0000256" key="1">
    <source>
        <dbReference type="ARBA" id="ARBA00003330"/>
    </source>
</evidence>